<gene>
    <name evidence="16" type="ORF">SeMB42_g04838</name>
</gene>
<dbReference type="Gene3D" id="3.30.200.20">
    <property type="entry name" value="Phosphorylase Kinase, domain 1"/>
    <property type="match status" value="1"/>
</dbReference>
<evidence type="ECO:0000256" key="6">
    <source>
        <dbReference type="ARBA" id="ARBA00022679"/>
    </source>
</evidence>
<dbReference type="SUPFAM" id="SSF56112">
    <property type="entry name" value="Protein kinase-like (PK-like)"/>
    <property type="match status" value="1"/>
</dbReference>
<dbReference type="FunFam" id="1.10.510.10:FF:000320">
    <property type="entry name" value="Serine/threonine protein kinase"/>
    <property type="match status" value="1"/>
</dbReference>
<feature type="compositionally biased region" description="Basic and acidic residues" evidence="13">
    <location>
        <begin position="468"/>
        <end position="480"/>
    </location>
</feature>
<dbReference type="InterPro" id="IPR000719">
    <property type="entry name" value="Prot_kinase_dom"/>
</dbReference>
<evidence type="ECO:0000259" key="15">
    <source>
        <dbReference type="PROSITE" id="PS50112"/>
    </source>
</evidence>
<feature type="compositionally biased region" description="Polar residues" evidence="13">
    <location>
        <begin position="104"/>
        <end position="118"/>
    </location>
</feature>
<evidence type="ECO:0000256" key="8">
    <source>
        <dbReference type="ARBA" id="ARBA00022777"/>
    </source>
</evidence>
<keyword evidence="8" id="KW-0418">Kinase</keyword>
<keyword evidence="7 12" id="KW-0547">Nucleotide-binding</keyword>
<accession>A0A507CVE6</accession>
<proteinExistence type="predicted"/>
<keyword evidence="4" id="KW-0723">Serine/threonine-protein kinase</keyword>
<dbReference type="SMART" id="SM00091">
    <property type="entry name" value="PAS"/>
    <property type="match status" value="2"/>
</dbReference>
<dbReference type="InterPro" id="IPR035965">
    <property type="entry name" value="PAS-like_dom_sf"/>
</dbReference>
<feature type="domain" description="PAS" evidence="15">
    <location>
        <begin position="1155"/>
        <end position="1205"/>
    </location>
</feature>
<organism evidence="16 17">
    <name type="scientific">Synchytrium endobioticum</name>
    <dbReference type="NCBI Taxonomy" id="286115"/>
    <lineage>
        <taxon>Eukaryota</taxon>
        <taxon>Fungi</taxon>
        <taxon>Fungi incertae sedis</taxon>
        <taxon>Chytridiomycota</taxon>
        <taxon>Chytridiomycota incertae sedis</taxon>
        <taxon>Chytridiomycetes</taxon>
        <taxon>Synchytriales</taxon>
        <taxon>Synchytriaceae</taxon>
        <taxon>Synchytrium</taxon>
    </lineage>
</organism>
<dbReference type="VEuPathDB" id="FungiDB:SeMB42_g04838"/>
<dbReference type="InterPro" id="IPR017441">
    <property type="entry name" value="Protein_kinase_ATP_BS"/>
</dbReference>
<keyword evidence="5" id="KW-0597">Phosphoprotein</keyword>
<protein>
    <recommendedName>
        <fullName evidence="2">non-specific serine/threonine protein kinase</fullName>
        <ecNumber evidence="2">2.7.11.1</ecNumber>
    </recommendedName>
</protein>
<evidence type="ECO:0000256" key="12">
    <source>
        <dbReference type="PROSITE-ProRule" id="PRU10141"/>
    </source>
</evidence>
<feature type="region of interest" description="Disordered" evidence="13">
    <location>
        <begin position="1552"/>
        <end position="1572"/>
    </location>
</feature>
<feature type="region of interest" description="Disordered" evidence="13">
    <location>
        <begin position="214"/>
        <end position="305"/>
    </location>
</feature>
<evidence type="ECO:0000256" key="10">
    <source>
        <dbReference type="ARBA" id="ARBA00047899"/>
    </source>
</evidence>
<evidence type="ECO:0000256" key="9">
    <source>
        <dbReference type="ARBA" id="ARBA00022840"/>
    </source>
</evidence>
<feature type="compositionally biased region" description="Polar residues" evidence="13">
    <location>
        <begin position="70"/>
        <end position="92"/>
    </location>
</feature>
<keyword evidence="3" id="KW-0963">Cytoplasm</keyword>
<sequence length="1919" mass="209934">MDETAQNQRKMLLEEYKRKRQMDEARAKQVQAQKYGQPFRVPKLPPTPAALHIVFEKTDPNENTDKSVSKRGNSSNLHQPATSRNTNTTIPRSKSPKPPDSHNIKSFQQRSAAINSAAASKPKSKPVINPSKPQLTYAPSADKSQYISAETFAASLATKAGGGLFSKALANVMAHANANNSTSNSHSSSSSSGNSSSVVNATTVGVVGGLGANERTMNRVASSPAKIMGSPSRVKMSHGSNHNNNLQSGSVRIPTASTPLKQVSTRTFLGTPPARTPVQGSTRPPLLPSTPALPPKASVLDSEDEERTKRVLKNLSDEAHFLSAQIRDSPFVFYINQPLLLRVVNPMTGDVIREDCVSFPALDWFSLSDAKRVAETGNRELARAIFRIAATKRNCPAMYYTATKHYYRKSCMANIAQFWICWAKYEESWGEFTEALNAYEEGQAVGAEPSDLINVELERFLCRLHDDLTARGSPEPDHEPMSSSPLGPPPTSTMLTFDAFSAPVPDSEEDKPPPSLSRLLDDDDAPIIFNPARRTSSVRGTPVASRKSNVVKEIVGMLGSLKLADGITDNERAPLTPGRRRMSLVEFELGLSGAGANSVGDDVDMEEEVASRDDVDESVAIERIYPVLMTNVDDSPFVEARTGNDHPLEHNRIGSDDPFDVDNAGSSSQTVTRSESNTQKNNSGIPQGNKEQMPRMQVLDNCPNTSLGSIKRATRRKTVRAAKKQRESLGVASVITPVRRSTRNMSSEPIEVWSQDDAENQDPEGGIANLLEKHGFAFVPNKAIDLDPLVKSERKKAHIPSEIPPYSKDFAVHAKKEVANGTASSSTTPVARRRKSSGGTQWWPFASIADDADGMVVVCIMDFTMCHIPFETDCIQYPYKMAGCTGSGGRRIGSYEELSSPNLGGLSRLRDDSVYSYRSNLERRPSPSTSNSNVRFFPTESLHSFSFSPQTDNKSELRRGLLYRSLDFVKNKYGTKYVESIINGTGANSNGHWLSAATGHLMNGGNGAVPGAISPTVYEDDDRGKTTSLPPIRSISSPNLLELGRQIASASADIPPHPQQPRLMETGGAPAPSRLPYTTAWQPTASIRSPQLLSPLAIVSGDDCILSRPASLSIDTTGAIDNVASLPPPLPSAPASVRAKSLNSPTRFLPPNNGMMTTDADLNVLTANDEALFIFGTPQRELIGASMLDLIAPSYRDKCSKLLNREPGKKDVVLVCGKVIRVLKRDGIHIPASLWLKRKSDEQGGFLLIWVFEAIKESIVTVIVAEMTCEVVEVRGPFQELFGWEQKDVYHLKIMDLIPAIDNGTGQMANFDIINQHKFFGAKCKRGASIPIIAKYFGNAQDNSSSLARQPGHVHIQITSMPNIAGVITADSTGIIQSCNSVFAKYLFGLGPKFFLQGHVPVTDLLPQFGQLVGTVEDGRSEKLLTARESRRVVAAGVSPMLTSSKFDHVGPKFSWGLPVMEGIDEVPSSVLGFPADITNPMAKSGVTGVVALHRDGSSINVDVQLRALTSHSETVYALWVTYDRSMGTNMDHKRSLYPSACVGMTTLPALPSSDPSSLSSNSASPQSPRCSIANNQIDHERERAIDEAAARMAGLLEDVNTGPPASETFINTNNNSSNCSSLYSNSASMASHKLPGPIKGPTSAVPRSIDDYEILDSLGDGAYGYVRLAVRKGDPTKTKVVLKYVVKSRILVDSWTRDKDLGLVPLEVHILHYLRNIPHPNIVSMIDHFEDPDFFYIVMTLHGFGMDLFDYIELNQSLPEEEIRSIFYHVVLGVRHLHCNGIVHRDIKDENVILDDELKVQLVDFGSSAYVRVAKKFDTFCGTLDYAAPEVLTGHKYTGPPQDCWALGILLYTLIYKENPFYNIDEIIGRELRVPFVMSEDSIDLIKFILNRDVKARPTIESIEQHEWFNPIRNRMQL</sequence>
<evidence type="ECO:0000256" key="1">
    <source>
        <dbReference type="ARBA" id="ARBA00004496"/>
    </source>
</evidence>
<feature type="domain" description="Protein kinase" evidence="14">
    <location>
        <begin position="1653"/>
        <end position="1910"/>
    </location>
</feature>
<dbReference type="PROSITE" id="PS50112">
    <property type="entry name" value="PAS"/>
    <property type="match status" value="1"/>
</dbReference>
<dbReference type="Gene3D" id="1.10.510.10">
    <property type="entry name" value="Transferase(Phosphotransferase) domain 1"/>
    <property type="match status" value="1"/>
</dbReference>
<dbReference type="PROSITE" id="PS00108">
    <property type="entry name" value="PROTEIN_KINASE_ST"/>
    <property type="match status" value="1"/>
</dbReference>
<feature type="compositionally biased region" description="Low complexity" evidence="13">
    <location>
        <begin position="1552"/>
        <end position="1569"/>
    </location>
</feature>
<feature type="compositionally biased region" description="Pro residues" evidence="13">
    <location>
        <begin position="285"/>
        <end position="294"/>
    </location>
</feature>
<dbReference type="PROSITE" id="PS00107">
    <property type="entry name" value="PROTEIN_KINASE_ATP"/>
    <property type="match status" value="1"/>
</dbReference>
<dbReference type="SMART" id="SM00220">
    <property type="entry name" value="S_TKc"/>
    <property type="match status" value="1"/>
</dbReference>
<dbReference type="GO" id="GO:0005524">
    <property type="term" value="F:ATP binding"/>
    <property type="evidence" value="ECO:0007669"/>
    <property type="project" value="UniProtKB-UniRule"/>
</dbReference>
<dbReference type="Gene3D" id="1.25.40.430">
    <property type="match status" value="1"/>
</dbReference>
<dbReference type="EMBL" id="QEAN01000208">
    <property type="protein sequence ID" value="TPX43167.1"/>
    <property type="molecule type" value="Genomic_DNA"/>
</dbReference>
<keyword evidence="6" id="KW-0808">Transferase</keyword>
<keyword evidence="17" id="KW-1185">Reference proteome</keyword>
<dbReference type="EC" id="2.7.11.1" evidence="2"/>
<dbReference type="SUPFAM" id="SSF55785">
    <property type="entry name" value="PYP-like sensor domain (PAS domain)"/>
    <property type="match status" value="1"/>
</dbReference>
<dbReference type="PANTHER" id="PTHR24346">
    <property type="entry name" value="MAP/MICROTUBULE AFFINITY-REGULATING KINASE"/>
    <property type="match status" value="1"/>
</dbReference>
<evidence type="ECO:0000256" key="13">
    <source>
        <dbReference type="SAM" id="MobiDB-lite"/>
    </source>
</evidence>
<evidence type="ECO:0000256" key="11">
    <source>
        <dbReference type="ARBA" id="ARBA00048679"/>
    </source>
</evidence>
<evidence type="ECO:0000256" key="2">
    <source>
        <dbReference type="ARBA" id="ARBA00012513"/>
    </source>
</evidence>
<dbReference type="Pfam" id="PF00069">
    <property type="entry name" value="Pkinase"/>
    <property type="match status" value="1"/>
</dbReference>
<evidence type="ECO:0000259" key="14">
    <source>
        <dbReference type="PROSITE" id="PS50011"/>
    </source>
</evidence>
<name>A0A507CVE6_9FUNG</name>
<dbReference type="FunFam" id="3.30.200.20:FF:000314">
    <property type="entry name" value="Serine/threonine protein kinase"/>
    <property type="match status" value="1"/>
</dbReference>
<dbReference type="PANTHER" id="PTHR24346:SF51">
    <property type="entry name" value="PAS DOMAIN-CONTAINING SERINE_THREONINE-PROTEIN KINASE"/>
    <property type="match status" value="1"/>
</dbReference>
<feature type="compositionally biased region" description="Polar residues" evidence="13">
    <location>
        <begin position="238"/>
        <end position="268"/>
    </location>
</feature>
<feature type="region of interest" description="Disordered" evidence="13">
    <location>
        <begin position="638"/>
        <end position="695"/>
    </location>
</feature>
<comment type="catalytic activity">
    <reaction evidence="11">
        <text>L-seryl-[protein] + ATP = O-phospho-L-seryl-[protein] + ADP + H(+)</text>
        <dbReference type="Rhea" id="RHEA:17989"/>
        <dbReference type="Rhea" id="RHEA-COMP:9863"/>
        <dbReference type="Rhea" id="RHEA-COMP:11604"/>
        <dbReference type="ChEBI" id="CHEBI:15378"/>
        <dbReference type="ChEBI" id="CHEBI:29999"/>
        <dbReference type="ChEBI" id="CHEBI:30616"/>
        <dbReference type="ChEBI" id="CHEBI:83421"/>
        <dbReference type="ChEBI" id="CHEBI:456216"/>
        <dbReference type="EC" id="2.7.11.1"/>
    </reaction>
</comment>
<reference evidence="16 17" key="1">
    <citation type="journal article" date="2019" name="Sci. Rep.">
        <title>Comparative genomics of chytrid fungi reveal insights into the obligate biotrophic and pathogenic lifestyle of Synchytrium endobioticum.</title>
        <authorList>
            <person name="van de Vossenberg B.T.L.H."/>
            <person name="Warris S."/>
            <person name="Nguyen H.D.T."/>
            <person name="van Gent-Pelzer M.P.E."/>
            <person name="Joly D.L."/>
            <person name="van de Geest H.C."/>
            <person name="Bonants P.J.M."/>
            <person name="Smith D.S."/>
            <person name="Levesque C.A."/>
            <person name="van der Lee T.A.J."/>
        </authorList>
    </citation>
    <scope>NUCLEOTIDE SEQUENCE [LARGE SCALE GENOMIC DNA]</scope>
    <source>
        <strain evidence="16 17">MB42</strain>
    </source>
</reference>
<dbReference type="Proteomes" id="UP000317494">
    <property type="component" value="Unassembled WGS sequence"/>
</dbReference>
<evidence type="ECO:0000256" key="5">
    <source>
        <dbReference type="ARBA" id="ARBA00022553"/>
    </source>
</evidence>
<dbReference type="InterPro" id="IPR011009">
    <property type="entry name" value="Kinase-like_dom_sf"/>
</dbReference>
<evidence type="ECO:0000256" key="7">
    <source>
        <dbReference type="ARBA" id="ARBA00022741"/>
    </source>
</evidence>
<evidence type="ECO:0000256" key="3">
    <source>
        <dbReference type="ARBA" id="ARBA00022490"/>
    </source>
</evidence>
<dbReference type="GO" id="GO:0035556">
    <property type="term" value="P:intracellular signal transduction"/>
    <property type="evidence" value="ECO:0007669"/>
    <property type="project" value="TreeGrafter"/>
</dbReference>
<comment type="catalytic activity">
    <reaction evidence="10">
        <text>L-threonyl-[protein] + ATP = O-phospho-L-threonyl-[protein] + ADP + H(+)</text>
        <dbReference type="Rhea" id="RHEA:46608"/>
        <dbReference type="Rhea" id="RHEA-COMP:11060"/>
        <dbReference type="Rhea" id="RHEA-COMP:11605"/>
        <dbReference type="ChEBI" id="CHEBI:15378"/>
        <dbReference type="ChEBI" id="CHEBI:30013"/>
        <dbReference type="ChEBI" id="CHEBI:30616"/>
        <dbReference type="ChEBI" id="CHEBI:61977"/>
        <dbReference type="ChEBI" id="CHEBI:456216"/>
        <dbReference type="EC" id="2.7.11.1"/>
    </reaction>
</comment>
<dbReference type="CDD" id="cd00130">
    <property type="entry name" value="PAS"/>
    <property type="match status" value="1"/>
</dbReference>
<dbReference type="InterPro" id="IPR008271">
    <property type="entry name" value="Ser/Thr_kinase_AS"/>
</dbReference>
<feature type="region of interest" description="Disordered" evidence="13">
    <location>
        <begin position="178"/>
        <end position="198"/>
    </location>
</feature>
<evidence type="ECO:0000313" key="17">
    <source>
        <dbReference type="Proteomes" id="UP000317494"/>
    </source>
</evidence>
<feature type="region of interest" description="Disordered" evidence="13">
    <location>
        <begin position="16"/>
        <end position="139"/>
    </location>
</feature>
<dbReference type="STRING" id="286115.A0A507CVE6"/>
<feature type="compositionally biased region" description="Basic and acidic residues" evidence="13">
    <location>
        <begin position="642"/>
        <end position="655"/>
    </location>
</feature>
<comment type="subcellular location">
    <subcellularLocation>
        <location evidence="1">Cytoplasm</location>
    </subcellularLocation>
</comment>
<feature type="region of interest" description="Disordered" evidence="13">
    <location>
        <begin position="468"/>
        <end position="522"/>
    </location>
</feature>
<dbReference type="GO" id="GO:0005634">
    <property type="term" value="C:nucleus"/>
    <property type="evidence" value="ECO:0007669"/>
    <property type="project" value="TreeGrafter"/>
</dbReference>
<evidence type="ECO:0000256" key="4">
    <source>
        <dbReference type="ARBA" id="ARBA00022527"/>
    </source>
</evidence>
<feature type="compositionally biased region" description="Basic and acidic residues" evidence="13">
    <location>
        <begin position="54"/>
        <end position="68"/>
    </location>
</feature>
<feature type="compositionally biased region" description="Polar residues" evidence="13">
    <location>
        <begin position="664"/>
        <end position="690"/>
    </location>
</feature>
<keyword evidence="9 12" id="KW-0067">ATP-binding</keyword>
<dbReference type="GO" id="GO:0005829">
    <property type="term" value="C:cytosol"/>
    <property type="evidence" value="ECO:0007669"/>
    <property type="project" value="TreeGrafter"/>
</dbReference>
<feature type="region of interest" description="Disordered" evidence="13">
    <location>
        <begin position="1133"/>
        <end position="1153"/>
    </location>
</feature>
<dbReference type="Gene3D" id="3.30.450.20">
    <property type="entry name" value="PAS domain"/>
    <property type="match status" value="1"/>
</dbReference>
<feature type="binding site" evidence="12">
    <location>
        <position position="1688"/>
    </location>
    <ligand>
        <name>ATP</name>
        <dbReference type="ChEBI" id="CHEBI:30616"/>
    </ligand>
</feature>
<feature type="compositionally biased region" description="Basic and acidic residues" evidence="13">
    <location>
        <begin position="16"/>
        <end position="27"/>
    </location>
</feature>
<dbReference type="GO" id="GO:0004674">
    <property type="term" value="F:protein serine/threonine kinase activity"/>
    <property type="evidence" value="ECO:0007669"/>
    <property type="project" value="UniProtKB-KW"/>
</dbReference>
<evidence type="ECO:0000313" key="16">
    <source>
        <dbReference type="EMBL" id="TPX43167.1"/>
    </source>
</evidence>
<dbReference type="PROSITE" id="PS50011">
    <property type="entry name" value="PROTEIN_KINASE_DOM"/>
    <property type="match status" value="1"/>
</dbReference>
<dbReference type="InterPro" id="IPR000014">
    <property type="entry name" value="PAS"/>
</dbReference>
<dbReference type="GO" id="GO:0045719">
    <property type="term" value="P:negative regulation of glycogen biosynthetic process"/>
    <property type="evidence" value="ECO:0007669"/>
    <property type="project" value="TreeGrafter"/>
</dbReference>
<comment type="caution">
    <text evidence="16">The sequence shown here is derived from an EMBL/GenBank/DDBJ whole genome shotgun (WGS) entry which is preliminary data.</text>
</comment>